<dbReference type="EMBL" id="JANTQA010000028">
    <property type="protein sequence ID" value="KAJ3442047.1"/>
    <property type="molecule type" value="Genomic_DNA"/>
</dbReference>
<comment type="caution">
    <text evidence="1">The sequence shown here is derived from an EMBL/GenBank/DDBJ whole genome shotgun (WGS) entry which is preliminary data.</text>
</comment>
<sequence>MKKTNATPNAPEKKKETIATIHDYNRNFEIKAKETTYDMHYAGNHLEFNSKRNIGQKHRPSADTNRPYITHQLESSSVTNCNTSKADTNSVNAVETIEEEEKKLNWGYLIIEDLVREDPKKFHEENQENKTK</sequence>
<accession>A0AAV7ZJ53</accession>
<evidence type="ECO:0000313" key="2">
    <source>
        <dbReference type="Proteomes" id="UP001146793"/>
    </source>
</evidence>
<gene>
    <name evidence="1" type="ORF">M0812_12853</name>
</gene>
<dbReference type="AlphaFoldDB" id="A0AAV7ZJ53"/>
<protein>
    <submittedName>
        <fullName evidence="1">Uncharacterized protein</fullName>
    </submittedName>
</protein>
<organism evidence="1 2">
    <name type="scientific">Anaeramoeba flamelloides</name>
    <dbReference type="NCBI Taxonomy" id="1746091"/>
    <lineage>
        <taxon>Eukaryota</taxon>
        <taxon>Metamonada</taxon>
        <taxon>Anaeramoebidae</taxon>
        <taxon>Anaeramoeba</taxon>
    </lineage>
</organism>
<reference evidence="1" key="1">
    <citation type="submission" date="2022-08" db="EMBL/GenBank/DDBJ databases">
        <title>Novel sulphate-reducing endosymbionts in the free-living metamonad Anaeramoeba.</title>
        <authorList>
            <person name="Jerlstrom-Hultqvist J."/>
            <person name="Cepicka I."/>
            <person name="Gallot-Lavallee L."/>
            <person name="Salas-Leiva D."/>
            <person name="Curtis B.A."/>
            <person name="Zahonova K."/>
            <person name="Pipaliya S."/>
            <person name="Dacks J."/>
            <person name="Roger A.J."/>
        </authorList>
    </citation>
    <scope>NUCLEOTIDE SEQUENCE</scope>
    <source>
        <strain evidence="1">Busselton2</strain>
    </source>
</reference>
<dbReference type="Proteomes" id="UP001146793">
    <property type="component" value="Unassembled WGS sequence"/>
</dbReference>
<proteinExistence type="predicted"/>
<name>A0AAV7ZJ53_9EUKA</name>
<evidence type="ECO:0000313" key="1">
    <source>
        <dbReference type="EMBL" id="KAJ3442047.1"/>
    </source>
</evidence>